<dbReference type="GO" id="GO:0000030">
    <property type="term" value="F:mannosyltransferase activity"/>
    <property type="evidence" value="ECO:0007669"/>
    <property type="project" value="TreeGrafter"/>
</dbReference>
<dbReference type="GO" id="GO:0016020">
    <property type="term" value="C:membrane"/>
    <property type="evidence" value="ECO:0007669"/>
    <property type="project" value="GOC"/>
</dbReference>
<dbReference type="RefSeq" id="WP_101873816.1">
    <property type="nucleotide sequence ID" value="NZ_CP016491.1"/>
</dbReference>
<evidence type="ECO:0000313" key="2">
    <source>
        <dbReference type="EMBL" id="MDT6990989.1"/>
    </source>
</evidence>
<dbReference type="EMBL" id="JAVLAQ010000001">
    <property type="protein sequence ID" value="MDT6990989.1"/>
    <property type="molecule type" value="Genomic_DNA"/>
</dbReference>
<keyword evidence="1" id="KW-0808">Transferase</keyword>
<protein>
    <submittedName>
        <fullName evidence="2">Glycosyltransferase</fullName>
    </submittedName>
</protein>
<comment type="caution">
    <text evidence="2">The sequence shown here is derived from an EMBL/GenBank/DDBJ whole genome shotgun (WGS) entry which is preliminary data.</text>
</comment>
<accession>A0AAW8VXD4</accession>
<organism evidence="2 3">
    <name type="scientific">Lactiplantibacillus pentosus</name>
    <name type="common">Lactobacillus pentosus</name>
    <dbReference type="NCBI Taxonomy" id="1589"/>
    <lineage>
        <taxon>Bacteria</taxon>
        <taxon>Bacillati</taxon>
        <taxon>Bacillota</taxon>
        <taxon>Bacilli</taxon>
        <taxon>Lactobacillales</taxon>
        <taxon>Lactobacillaceae</taxon>
        <taxon>Lactiplantibacillus</taxon>
    </lineage>
</organism>
<proteinExistence type="predicted"/>
<dbReference type="Proteomes" id="UP001267003">
    <property type="component" value="Unassembled WGS sequence"/>
</dbReference>
<sequence length="255" mass="29786">MIPKVIHYCWFGPNPVPKYVKDNVATWSEKCPDYKIKLWTNDNFNFEISPYVKSAVTHEKWAFVSDYARLYVLYKLGGIYLDADVEVLQSLDSFLSYKMFTGLEDADTIATGLILGSVKGNGTLKKLMEIYDSMGSNLDSNGNFIEKTCVEITTNYFRKYGFRNKNIRQHILDCELFPTEYFCPQRPGTYKFKITSNTYTIHHYSGSWLKGKGIAKKIQYRFIFVKAVIRKLLRIFIGTNNVEKLRSNYRKRFKH</sequence>
<dbReference type="AlphaFoldDB" id="A0AAW8VXD4"/>
<name>A0AAW8VXD4_LACPE</name>
<evidence type="ECO:0000256" key="1">
    <source>
        <dbReference type="ARBA" id="ARBA00022679"/>
    </source>
</evidence>
<dbReference type="PANTHER" id="PTHR32385:SF15">
    <property type="entry name" value="INOSITOL PHOSPHOCERAMIDE MANNOSYLTRANSFERASE 1"/>
    <property type="match status" value="1"/>
</dbReference>
<reference evidence="2" key="1">
    <citation type="submission" date="2023-08" db="EMBL/GenBank/DDBJ databases">
        <authorList>
            <person name="Page C.A."/>
            <person name="Perez-Diaz I.M."/>
        </authorList>
    </citation>
    <scope>NUCLEOTIDE SEQUENCE</scope>
    <source>
        <strain evidence="2">7.8.46</strain>
    </source>
</reference>
<dbReference type="InterPro" id="IPR007577">
    <property type="entry name" value="GlycoTrfase_DXD_sugar-bd_CS"/>
</dbReference>
<gene>
    <name evidence="2" type="ORF">RI536_12955</name>
</gene>
<dbReference type="InterPro" id="IPR029044">
    <property type="entry name" value="Nucleotide-diphossugar_trans"/>
</dbReference>
<dbReference type="Pfam" id="PF04488">
    <property type="entry name" value="Gly_transf_sug"/>
    <property type="match status" value="1"/>
</dbReference>
<dbReference type="Gene3D" id="3.90.550.20">
    <property type="match status" value="1"/>
</dbReference>
<dbReference type="KEGG" id="lpg:BB562_11350"/>
<dbReference type="GO" id="GO:0051999">
    <property type="term" value="P:mannosyl-inositol phosphorylceramide biosynthetic process"/>
    <property type="evidence" value="ECO:0007669"/>
    <property type="project" value="TreeGrafter"/>
</dbReference>
<dbReference type="InterPro" id="IPR051706">
    <property type="entry name" value="Glycosyltransferase_domain"/>
</dbReference>
<dbReference type="PANTHER" id="PTHR32385">
    <property type="entry name" value="MANNOSYL PHOSPHORYLINOSITOL CERAMIDE SYNTHASE"/>
    <property type="match status" value="1"/>
</dbReference>
<evidence type="ECO:0000313" key="3">
    <source>
        <dbReference type="Proteomes" id="UP001267003"/>
    </source>
</evidence>
<dbReference type="SUPFAM" id="SSF53448">
    <property type="entry name" value="Nucleotide-diphospho-sugar transferases"/>
    <property type="match status" value="1"/>
</dbReference>